<reference evidence="1 2" key="1">
    <citation type="journal article" date="2021" name="Hortic Res">
        <title>High-quality reference genome and annotation aids understanding of berry development for evergreen blueberry (Vaccinium darrowii).</title>
        <authorList>
            <person name="Yu J."/>
            <person name="Hulse-Kemp A.M."/>
            <person name="Babiker E."/>
            <person name="Staton M."/>
        </authorList>
    </citation>
    <scope>NUCLEOTIDE SEQUENCE [LARGE SCALE GENOMIC DNA]</scope>
    <source>
        <strain evidence="2">cv. NJ 8807/NJ 8810</strain>
        <tissue evidence="1">Young leaf</tissue>
    </source>
</reference>
<accession>A0ACB7XUC9</accession>
<evidence type="ECO:0000313" key="1">
    <source>
        <dbReference type="EMBL" id="KAH7844085.1"/>
    </source>
</evidence>
<dbReference type="EMBL" id="CM037151">
    <property type="protein sequence ID" value="KAH7844085.1"/>
    <property type="molecule type" value="Genomic_DNA"/>
</dbReference>
<protein>
    <submittedName>
        <fullName evidence="1">Uncharacterized protein</fullName>
    </submittedName>
</protein>
<evidence type="ECO:0000313" key="2">
    <source>
        <dbReference type="Proteomes" id="UP000828048"/>
    </source>
</evidence>
<organism evidence="1 2">
    <name type="scientific">Vaccinium darrowii</name>
    <dbReference type="NCBI Taxonomy" id="229202"/>
    <lineage>
        <taxon>Eukaryota</taxon>
        <taxon>Viridiplantae</taxon>
        <taxon>Streptophyta</taxon>
        <taxon>Embryophyta</taxon>
        <taxon>Tracheophyta</taxon>
        <taxon>Spermatophyta</taxon>
        <taxon>Magnoliopsida</taxon>
        <taxon>eudicotyledons</taxon>
        <taxon>Gunneridae</taxon>
        <taxon>Pentapetalae</taxon>
        <taxon>asterids</taxon>
        <taxon>Ericales</taxon>
        <taxon>Ericaceae</taxon>
        <taxon>Vaccinioideae</taxon>
        <taxon>Vaccinieae</taxon>
        <taxon>Vaccinium</taxon>
    </lineage>
</organism>
<name>A0ACB7XUC9_9ERIC</name>
<comment type="caution">
    <text evidence="1">The sequence shown here is derived from an EMBL/GenBank/DDBJ whole genome shotgun (WGS) entry which is preliminary data.</text>
</comment>
<keyword evidence="2" id="KW-1185">Reference proteome</keyword>
<dbReference type="Proteomes" id="UP000828048">
    <property type="component" value="Chromosome 1"/>
</dbReference>
<gene>
    <name evidence="1" type="ORF">Vadar_024063</name>
</gene>
<sequence length="231" mass="26589">MRTKKRENQETEEEAESALIEDLVSSCIMPHVIQFLVRDDFRELQVFLRLPRCCPPLLITQIMLARVMVDQGAFPFVVKILDSLINNTRKEDVQALNDIPGDSLECRDMVLSLGAFPHLLALLTEDVEPSMQRKATQALANFYMGKPQANNHPKNKFVDLLSGWTTSFAVIGFGFCEFDNDYKVIRVVYFSDDRQNFMGKVKHEVEVYNLKRGSWRKVEDHIVPARHITDL</sequence>
<proteinExistence type="predicted"/>